<dbReference type="InterPro" id="IPR018828">
    <property type="entry name" value="RRG7"/>
</dbReference>
<feature type="compositionally biased region" description="Basic and acidic residues" evidence="3">
    <location>
        <begin position="1"/>
        <end position="18"/>
    </location>
</feature>
<dbReference type="GeneID" id="55966559"/>
<sequence>MASSKDVLDGHSKHENRSSNDASKLIYPSAAAKSPHNSLETFVGYAERTGLDPRSTVYVGTRYEYQVAAALSRYGFHLVRVGGAGDYGTDLLGTWTPPTTGTALRLLVQCKGGAQRVGPNLVRELEGAFASAPPGWRGTGGGSDGGNANANVMGLLVGQRPATKGVRDSLGRSRWPMGYACCDAEGRVMQLMWNHRAADGGLGDLDVVTRRSHGDRGEQSEVVLVRQGKVLPFC</sequence>
<comment type="caution">
    <text evidence="4">The sequence shown here is derived from an EMBL/GenBank/DDBJ whole genome shotgun (WGS) entry which is preliminary data.</text>
</comment>
<dbReference type="Pfam" id="PF10356">
    <property type="entry name" value="RRG7"/>
    <property type="match status" value="2"/>
</dbReference>
<evidence type="ECO:0000313" key="5">
    <source>
        <dbReference type="Proteomes" id="UP000749293"/>
    </source>
</evidence>
<feature type="region of interest" description="Disordered" evidence="3">
    <location>
        <begin position="1"/>
        <end position="24"/>
    </location>
</feature>
<evidence type="ECO:0000256" key="2">
    <source>
        <dbReference type="ARBA" id="ARBA00023128"/>
    </source>
</evidence>
<dbReference type="PANTHER" id="PTHR28133:SF1">
    <property type="entry name" value="REQUIRED FOR RESPIRATORY GROWTH PROTEIN 7, MITOCHONDRIAL"/>
    <property type="match status" value="1"/>
</dbReference>
<reference evidence="4" key="1">
    <citation type="submission" date="2020-03" db="EMBL/GenBank/DDBJ databases">
        <title>Site-based positive gene gene selection in Geosmithia morbida across the United States reveals a broad range of putative effectors and factors for local host and environmental adapation.</title>
        <authorList>
            <person name="Onufrak A."/>
            <person name="Murdoch R.W."/>
            <person name="Gazis R."/>
            <person name="Huff M."/>
            <person name="Staton M."/>
            <person name="Klingeman W."/>
            <person name="Hadziabdic D."/>
        </authorList>
    </citation>
    <scope>NUCLEOTIDE SEQUENCE</scope>
    <source>
        <strain evidence="4">1262</strain>
    </source>
</reference>
<organism evidence="4 5">
    <name type="scientific">Geosmithia morbida</name>
    <dbReference type="NCBI Taxonomy" id="1094350"/>
    <lineage>
        <taxon>Eukaryota</taxon>
        <taxon>Fungi</taxon>
        <taxon>Dikarya</taxon>
        <taxon>Ascomycota</taxon>
        <taxon>Pezizomycotina</taxon>
        <taxon>Sordariomycetes</taxon>
        <taxon>Hypocreomycetidae</taxon>
        <taxon>Hypocreales</taxon>
        <taxon>Bionectriaceae</taxon>
        <taxon>Geosmithia</taxon>
    </lineage>
</organism>
<evidence type="ECO:0000313" key="4">
    <source>
        <dbReference type="EMBL" id="KAF4126593.1"/>
    </source>
</evidence>
<evidence type="ECO:0000256" key="1">
    <source>
        <dbReference type="ARBA" id="ARBA00004173"/>
    </source>
</evidence>
<dbReference type="GO" id="GO:0005739">
    <property type="term" value="C:mitochondrion"/>
    <property type="evidence" value="ECO:0007669"/>
    <property type="project" value="UniProtKB-SubCell"/>
</dbReference>
<keyword evidence="2" id="KW-0496">Mitochondrion</keyword>
<dbReference type="Proteomes" id="UP000749293">
    <property type="component" value="Unassembled WGS sequence"/>
</dbReference>
<evidence type="ECO:0008006" key="6">
    <source>
        <dbReference type="Google" id="ProtNLM"/>
    </source>
</evidence>
<comment type="subcellular location">
    <subcellularLocation>
        <location evidence="1">Mitochondrion</location>
    </subcellularLocation>
</comment>
<proteinExistence type="predicted"/>
<dbReference type="RefSeq" id="XP_035325245.1">
    <property type="nucleotide sequence ID" value="XM_035462315.1"/>
</dbReference>
<protein>
    <recommendedName>
        <fullName evidence="6">Restriction endonuclease type IV Mrr domain-containing protein</fullName>
    </recommendedName>
</protein>
<keyword evidence="5" id="KW-1185">Reference proteome</keyword>
<name>A0A9P4Z0S1_9HYPO</name>
<dbReference type="OrthoDB" id="20734at2759"/>
<dbReference type="AlphaFoldDB" id="A0A9P4Z0S1"/>
<gene>
    <name evidence="4" type="ORF">GMORB2_0329</name>
</gene>
<dbReference type="PANTHER" id="PTHR28133">
    <property type="entry name" value="REQUIRED FOR RESPIRATORY GROWTH PROTEIN 7, MITOCHONDRIAL"/>
    <property type="match status" value="1"/>
</dbReference>
<dbReference type="EMBL" id="JAANYQ010000001">
    <property type="protein sequence ID" value="KAF4126593.1"/>
    <property type="molecule type" value="Genomic_DNA"/>
</dbReference>
<evidence type="ECO:0000256" key="3">
    <source>
        <dbReference type="SAM" id="MobiDB-lite"/>
    </source>
</evidence>
<accession>A0A9P4Z0S1</accession>